<organism evidence="12 13">
    <name type="scientific">Potamilus streckersoni</name>
    <dbReference type="NCBI Taxonomy" id="2493646"/>
    <lineage>
        <taxon>Eukaryota</taxon>
        <taxon>Metazoa</taxon>
        <taxon>Spiralia</taxon>
        <taxon>Lophotrochozoa</taxon>
        <taxon>Mollusca</taxon>
        <taxon>Bivalvia</taxon>
        <taxon>Autobranchia</taxon>
        <taxon>Heteroconchia</taxon>
        <taxon>Palaeoheterodonta</taxon>
        <taxon>Unionida</taxon>
        <taxon>Unionoidea</taxon>
        <taxon>Unionidae</taxon>
        <taxon>Ambleminae</taxon>
        <taxon>Lampsilini</taxon>
        <taxon>Potamilus</taxon>
    </lineage>
</organism>
<evidence type="ECO:0000256" key="4">
    <source>
        <dbReference type="ARBA" id="ARBA00022598"/>
    </source>
</evidence>
<comment type="similarity">
    <text evidence="1 8 9">Belongs to the glutamine synthetase family.</text>
</comment>
<comment type="subunit">
    <text evidence="2">Homooctamer.</text>
</comment>
<protein>
    <recommendedName>
        <fullName evidence="3">glutamine synthetase</fullName>
        <ecNumber evidence="3">6.3.1.2</ecNumber>
    </recommendedName>
</protein>
<feature type="domain" description="GS beta-grasp" evidence="10">
    <location>
        <begin position="22"/>
        <end position="104"/>
    </location>
</feature>
<dbReference type="PANTHER" id="PTHR20852">
    <property type="entry name" value="GLUTAMINE SYNTHETASE"/>
    <property type="match status" value="1"/>
</dbReference>
<keyword evidence="6" id="KW-0067">ATP-binding</keyword>
<dbReference type="GO" id="GO:0005524">
    <property type="term" value="F:ATP binding"/>
    <property type="evidence" value="ECO:0007669"/>
    <property type="project" value="UniProtKB-KW"/>
</dbReference>
<dbReference type="GO" id="GO:0005737">
    <property type="term" value="C:cytoplasm"/>
    <property type="evidence" value="ECO:0007669"/>
    <property type="project" value="TreeGrafter"/>
</dbReference>
<dbReference type="EMBL" id="JAEAOA010001035">
    <property type="protein sequence ID" value="KAK3587175.1"/>
    <property type="molecule type" value="Genomic_DNA"/>
</dbReference>
<dbReference type="InterPro" id="IPR014746">
    <property type="entry name" value="Gln_synth/guanido_kin_cat_dom"/>
</dbReference>
<comment type="catalytic activity">
    <reaction evidence="7">
        <text>L-glutamate + NH4(+) + ATP = L-glutamine + ADP + phosphate + H(+)</text>
        <dbReference type="Rhea" id="RHEA:16169"/>
        <dbReference type="ChEBI" id="CHEBI:15378"/>
        <dbReference type="ChEBI" id="CHEBI:28938"/>
        <dbReference type="ChEBI" id="CHEBI:29985"/>
        <dbReference type="ChEBI" id="CHEBI:30616"/>
        <dbReference type="ChEBI" id="CHEBI:43474"/>
        <dbReference type="ChEBI" id="CHEBI:58359"/>
        <dbReference type="ChEBI" id="CHEBI:456216"/>
        <dbReference type="EC" id="6.3.1.2"/>
    </reaction>
</comment>
<feature type="domain" description="GS catalytic" evidence="11">
    <location>
        <begin position="111"/>
        <end position="361"/>
    </location>
</feature>
<dbReference type="SUPFAM" id="SSF54368">
    <property type="entry name" value="Glutamine synthetase, N-terminal domain"/>
    <property type="match status" value="1"/>
</dbReference>
<accession>A0AAE0VS93</accession>
<dbReference type="InterPro" id="IPR008146">
    <property type="entry name" value="Gln_synth_cat_dom"/>
</dbReference>
<dbReference type="FunFam" id="3.10.20.70:FF:000004">
    <property type="entry name" value="Glutamine synthetase"/>
    <property type="match status" value="1"/>
</dbReference>
<dbReference type="PROSITE" id="PS51987">
    <property type="entry name" value="GS_CATALYTIC"/>
    <property type="match status" value="1"/>
</dbReference>
<evidence type="ECO:0000256" key="9">
    <source>
        <dbReference type="RuleBase" id="RU000384"/>
    </source>
</evidence>
<dbReference type="PROSITE" id="PS51986">
    <property type="entry name" value="GS_BETA_GRASP"/>
    <property type="match status" value="1"/>
</dbReference>
<evidence type="ECO:0000256" key="3">
    <source>
        <dbReference type="ARBA" id="ARBA00012937"/>
    </source>
</evidence>
<dbReference type="SUPFAM" id="SSF55931">
    <property type="entry name" value="Glutamine synthetase/guanido kinase"/>
    <property type="match status" value="1"/>
</dbReference>
<evidence type="ECO:0000313" key="12">
    <source>
        <dbReference type="EMBL" id="KAK3587175.1"/>
    </source>
</evidence>
<dbReference type="FunFam" id="3.30.590.10:FF:000004">
    <property type="entry name" value="Glutamine synthetase"/>
    <property type="match status" value="1"/>
</dbReference>
<reference evidence="12" key="3">
    <citation type="submission" date="2023-05" db="EMBL/GenBank/DDBJ databases">
        <authorList>
            <person name="Smith C.H."/>
        </authorList>
    </citation>
    <scope>NUCLEOTIDE SEQUENCE</scope>
    <source>
        <strain evidence="12">CHS0354</strain>
        <tissue evidence="12">Mantle</tissue>
    </source>
</reference>
<evidence type="ECO:0000256" key="8">
    <source>
        <dbReference type="PROSITE-ProRule" id="PRU01330"/>
    </source>
</evidence>
<dbReference type="GO" id="GO:0006542">
    <property type="term" value="P:glutamine biosynthetic process"/>
    <property type="evidence" value="ECO:0007669"/>
    <property type="project" value="InterPro"/>
</dbReference>
<dbReference type="Pfam" id="PF00120">
    <property type="entry name" value="Gln-synt_C"/>
    <property type="match status" value="1"/>
</dbReference>
<evidence type="ECO:0000256" key="6">
    <source>
        <dbReference type="ARBA" id="ARBA00022840"/>
    </source>
</evidence>
<evidence type="ECO:0000259" key="10">
    <source>
        <dbReference type="PROSITE" id="PS51986"/>
    </source>
</evidence>
<evidence type="ECO:0000256" key="5">
    <source>
        <dbReference type="ARBA" id="ARBA00022741"/>
    </source>
</evidence>
<evidence type="ECO:0000259" key="11">
    <source>
        <dbReference type="PROSITE" id="PS51987"/>
    </source>
</evidence>
<keyword evidence="4" id="KW-0436">Ligase</keyword>
<dbReference type="SMART" id="SM01230">
    <property type="entry name" value="Gln-synt_C"/>
    <property type="match status" value="1"/>
</dbReference>
<dbReference type="AlphaFoldDB" id="A0AAE0VS93"/>
<dbReference type="GO" id="GO:0004356">
    <property type="term" value="F:glutamine synthetase activity"/>
    <property type="evidence" value="ECO:0007669"/>
    <property type="project" value="UniProtKB-EC"/>
</dbReference>
<evidence type="ECO:0000313" key="13">
    <source>
        <dbReference type="Proteomes" id="UP001195483"/>
    </source>
</evidence>
<dbReference type="Pfam" id="PF03951">
    <property type="entry name" value="Gln-synt_N"/>
    <property type="match status" value="1"/>
</dbReference>
<gene>
    <name evidence="12" type="ORF">CHS0354_016871</name>
</gene>
<dbReference type="InterPro" id="IPR050292">
    <property type="entry name" value="Glutamine_Synthetase"/>
</dbReference>
<dbReference type="InterPro" id="IPR036651">
    <property type="entry name" value="Gln_synt_N_sf"/>
</dbReference>
<reference evidence="12" key="2">
    <citation type="journal article" date="2021" name="Genome Biol. Evol.">
        <title>Developing a high-quality reference genome for a parasitic bivalve with doubly uniparental inheritance (Bivalvia: Unionida).</title>
        <authorList>
            <person name="Smith C.H."/>
        </authorList>
    </citation>
    <scope>NUCLEOTIDE SEQUENCE</scope>
    <source>
        <strain evidence="12">CHS0354</strain>
        <tissue evidence="12">Mantle</tissue>
    </source>
</reference>
<name>A0AAE0VS93_9BIVA</name>
<sequence length="361" mass="40608">MDYVPIDRNALKNLLELPQPDDQVQCEYIWIDGTGQGVRSKCRTLDFEPKDSSDCPVWTFDGSSTYQTQGLISDMYLQPVAIYRDPFRRGKNKLVLCEVYKYDKSPAETNKRHSCKKVMNMAEDVHPCFGIEQEYTMLDSKNYPLGWPRIGYPSPQGPYYCGVGVKKIVGRDVVEAHYRACLYAGIKIAGCNAEVMPAHWAFQVGPCEGIEIGDQLWVARYILERVAENVGIIVTYDPKPVPGGRNGAGANISYSTKEMREQGGIKAINKAIQKLGKQHAQHIMAYSALRGDDNHRRLTGYYETSNIREFMAGIAQRDASIRIPRQVADSGMGCLEDRRHASNCDPYLVTEVIVLTTVFDE</sequence>
<dbReference type="PANTHER" id="PTHR20852:SF57">
    <property type="entry name" value="GLUTAMINE SYNTHETASE 2 CYTOPLASMIC"/>
    <property type="match status" value="1"/>
</dbReference>
<evidence type="ECO:0000256" key="1">
    <source>
        <dbReference type="ARBA" id="ARBA00009897"/>
    </source>
</evidence>
<evidence type="ECO:0000256" key="2">
    <source>
        <dbReference type="ARBA" id="ARBA00011823"/>
    </source>
</evidence>
<dbReference type="EC" id="6.3.1.2" evidence="3"/>
<evidence type="ECO:0000256" key="7">
    <source>
        <dbReference type="ARBA" id="ARBA00049436"/>
    </source>
</evidence>
<dbReference type="InterPro" id="IPR008147">
    <property type="entry name" value="Gln_synt_N"/>
</dbReference>
<dbReference type="Proteomes" id="UP001195483">
    <property type="component" value="Unassembled WGS sequence"/>
</dbReference>
<comment type="caution">
    <text evidence="12">The sequence shown here is derived from an EMBL/GenBank/DDBJ whole genome shotgun (WGS) entry which is preliminary data.</text>
</comment>
<dbReference type="Gene3D" id="3.30.590.10">
    <property type="entry name" value="Glutamine synthetase/guanido kinase, catalytic domain"/>
    <property type="match status" value="1"/>
</dbReference>
<proteinExistence type="inferred from homology"/>
<keyword evidence="13" id="KW-1185">Reference proteome</keyword>
<reference evidence="12" key="1">
    <citation type="journal article" date="2021" name="Genome Biol. Evol.">
        <title>A High-Quality Reference Genome for a Parasitic Bivalve with Doubly Uniparental Inheritance (Bivalvia: Unionida).</title>
        <authorList>
            <person name="Smith C.H."/>
        </authorList>
    </citation>
    <scope>NUCLEOTIDE SEQUENCE</scope>
    <source>
        <strain evidence="12">CHS0354</strain>
    </source>
</reference>
<keyword evidence="5" id="KW-0547">Nucleotide-binding</keyword>
<dbReference type="Gene3D" id="3.10.20.70">
    <property type="entry name" value="Glutamine synthetase, N-terminal domain"/>
    <property type="match status" value="1"/>
</dbReference>